<sequence>MELSQHIFFMTQAFDEEKILQGLDLSRLDLVLYNTTTSTNDVGKEMPLNKEFLVISSDIQTKGRGRESKKWHSPSGNVCFSITFIEKDPNIPISLITGVIAQIAISNALNAKNIQLKWPNDLIYKNKKIGGILVEKEIEGSYIKTIVGIGINLDLDKKEPWWGDLSKFSNSKTRDLILNNLIKGFIDFVDGKLINWMDAWNKNCCHMNKIINIKNNNKIIENGEFIGISAKGALLLKKDNTIKEYSFGEISIEGIY</sequence>
<dbReference type="Gene3D" id="2.30.30.100">
    <property type="match status" value="1"/>
</dbReference>
<dbReference type="Gene3D" id="3.30.930.10">
    <property type="entry name" value="Bira Bifunctional Protein, Domain 2"/>
    <property type="match status" value="1"/>
</dbReference>
<dbReference type="Pfam" id="PF02237">
    <property type="entry name" value="BPL_C"/>
    <property type="match status" value="1"/>
</dbReference>
<dbReference type="InterPro" id="IPR004408">
    <property type="entry name" value="Biotin_CoA_COase_ligase"/>
</dbReference>
<dbReference type="PANTHER" id="PTHR12835">
    <property type="entry name" value="BIOTIN PROTEIN LIGASE"/>
    <property type="match status" value="1"/>
</dbReference>
<evidence type="ECO:0000313" key="8">
    <source>
        <dbReference type="EMBL" id="RCL45716.1"/>
    </source>
</evidence>
<dbReference type="InterPro" id="IPR008988">
    <property type="entry name" value="Transcriptional_repressor_C"/>
</dbReference>
<gene>
    <name evidence="8" type="ORF">DBW92_00455</name>
</gene>
<dbReference type="PROSITE" id="PS51733">
    <property type="entry name" value="BPL_LPL_CATALYTIC"/>
    <property type="match status" value="1"/>
</dbReference>
<keyword evidence="3" id="KW-0067">ATP-binding</keyword>
<feature type="domain" description="BPL/LPL catalytic" evidence="7">
    <location>
        <begin position="14"/>
        <end position="215"/>
    </location>
</feature>
<dbReference type="PANTHER" id="PTHR12835:SF5">
    <property type="entry name" value="BIOTIN--PROTEIN LIGASE"/>
    <property type="match status" value="1"/>
</dbReference>
<dbReference type="EMBL" id="QOPI01000001">
    <property type="protein sequence ID" value="RCL45716.1"/>
    <property type="molecule type" value="Genomic_DNA"/>
</dbReference>
<dbReference type="CDD" id="cd16442">
    <property type="entry name" value="BPL"/>
    <property type="match status" value="1"/>
</dbReference>
<dbReference type="Proteomes" id="UP000252915">
    <property type="component" value="Unassembled WGS sequence"/>
</dbReference>
<dbReference type="InterPro" id="IPR003142">
    <property type="entry name" value="BPL_C"/>
</dbReference>
<evidence type="ECO:0000256" key="5">
    <source>
        <dbReference type="ARBA" id="ARBA00024227"/>
    </source>
</evidence>
<dbReference type="Pfam" id="PF03099">
    <property type="entry name" value="BPL_LplA_LipB"/>
    <property type="match status" value="1"/>
</dbReference>
<evidence type="ECO:0000256" key="1">
    <source>
        <dbReference type="ARBA" id="ARBA00022598"/>
    </source>
</evidence>
<reference evidence="8 9" key="1">
    <citation type="journal article" date="2018" name="Microbiome">
        <title>Fine metagenomic profile of the Mediterranean stratified and mixed water columns revealed by assembly and recruitment.</title>
        <authorList>
            <person name="Haro-Moreno J.M."/>
            <person name="Lopez-Perez M."/>
            <person name="De La Torre J.R."/>
            <person name="Picazo A."/>
            <person name="Camacho A."/>
            <person name="Rodriguez-Valera F."/>
        </authorList>
    </citation>
    <scope>NUCLEOTIDE SEQUENCE [LARGE SCALE GENOMIC DNA]</scope>
    <source>
        <strain evidence="8">MED-G78</strain>
    </source>
</reference>
<keyword evidence="4" id="KW-0092">Biotin</keyword>
<evidence type="ECO:0000256" key="6">
    <source>
        <dbReference type="ARBA" id="ARBA00047846"/>
    </source>
</evidence>
<dbReference type="GO" id="GO:0005524">
    <property type="term" value="F:ATP binding"/>
    <property type="evidence" value="ECO:0007669"/>
    <property type="project" value="UniProtKB-KW"/>
</dbReference>
<dbReference type="SUPFAM" id="SSF50037">
    <property type="entry name" value="C-terminal domain of transcriptional repressors"/>
    <property type="match status" value="1"/>
</dbReference>
<comment type="catalytic activity">
    <reaction evidence="6">
        <text>biotin + L-lysyl-[protein] + ATP = N(6)-biotinyl-L-lysyl-[protein] + AMP + diphosphate + H(+)</text>
        <dbReference type="Rhea" id="RHEA:11756"/>
        <dbReference type="Rhea" id="RHEA-COMP:9752"/>
        <dbReference type="Rhea" id="RHEA-COMP:10505"/>
        <dbReference type="ChEBI" id="CHEBI:15378"/>
        <dbReference type="ChEBI" id="CHEBI:29969"/>
        <dbReference type="ChEBI" id="CHEBI:30616"/>
        <dbReference type="ChEBI" id="CHEBI:33019"/>
        <dbReference type="ChEBI" id="CHEBI:57586"/>
        <dbReference type="ChEBI" id="CHEBI:83144"/>
        <dbReference type="ChEBI" id="CHEBI:456215"/>
        <dbReference type="EC" id="6.3.4.15"/>
    </reaction>
</comment>
<dbReference type="GO" id="GO:0004077">
    <property type="term" value="F:biotin--[biotin carboxyl-carrier protein] ligase activity"/>
    <property type="evidence" value="ECO:0007669"/>
    <property type="project" value="UniProtKB-EC"/>
</dbReference>
<evidence type="ECO:0000256" key="3">
    <source>
        <dbReference type="ARBA" id="ARBA00022840"/>
    </source>
</evidence>
<evidence type="ECO:0000313" key="9">
    <source>
        <dbReference type="Proteomes" id="UP000252915"/>
    </source>
</evidence>
<keyword evidence="2" id="KW-0547">Nucleotide-binding</keyword>
<dbReference type="InterPro" id="IPR045864">
    <property type="entry name" value="aa-tRNA-synth_II/BPL/LPL"/>
</dbReference>
<dbReference type="SUPFAM" id="SSF55681">
    <property type="entry name" value="Class II aaRS and biotin synthetases"/>
    <property type="match status" value="1"/>
</dbReference>
<accession>A0A368C9S8</accession>
<evidence type="ECO:0000259" key="7">
    <source>
        <dbReference type="PROSITE" id="PS51733"/>
    </source>
</evidence>
<dbReference type="AlphaFoldDB" id="A0A368C9S8"/>
<keyword evidence="1 8" id="KW-0436">Ligase</keyword>
<name>A0A368C9S8_9GAMM</name>
<evidence type="ECO:0000256" key="4">
    <source>
        <dbReference type="ARBA" id="ARBA00023267"/>
    </source>
</evidence>
<dbReference type="InterPro" id="IPR004143">
    <property type="entry name" value="BPL_LPL_catalytic"/>
</dbReference>
<dbReference type="EC" id="6.3.4.15" evidence="5"/>
<protein>
    <recommendedName>
        <fullName evidence="5">biotin--[biotin carboxyl-carrier protein] ligase</fullName>
        <ecNumber evidence="5">6.3.4.15</ecNumber>
    </recommendedName>
</protein>
<comment type="caution">
    <text evidence="8">The sequence shown here is derived from an EMBL/GenBank/DDBJ whole genome shotgun (WGS) entry which is preliminary data.</text>
</comment>
<dbReference type="NCBIfam" id="TIGR00121">
    <property type="entry name" value="birA_ligase"/>
    <property type="match status" value="1"/>
</dbReference>
<evidence type="ECO:0000256" key="2">
    <source>
        <dbReference type="ARBA" id="ARBA00022741"/>
    </source>
</evidence>
<organism evidence="8 9">
    <name type="scientific">SAR86 cluster bacterium</name>
    <dbReference type="NCBI Taxonomy" id="2030880"/>
    <lineage>
        <taxon>Bacteria</taxon>
        <taxon>Pseudomonadati</taxon>
        <taxon>Pseudomonadota</taxon>
        <taxon>Gammaproteobacteria</taxon>
        <taxon>SAR86 cluster</taxon>
    </lineage>
</organism>
<proteinExistence type="predicted"/>
<dbReference type="GO" id="GO:0005737">
    <property type="term" value="C:cytoplasm"/>
    <property type="evidence" value="ECO:0007669"/>
    <property type="project" value="TreeGrafter"/>
</dbReference>